<proteinExistence type="predicted"/>
<sequence>MQVMRLKFGERRRNDWTCCFCCHVRTGTIFLGIWHLRKKPELLIQDGACVIVATLVKQQNVCFLGTKGNSSIEILGMYSDVCLEHSSVSSWCTFFQEGRVNLADQHKSQIWMSSFNHMACYTEEGHDFLEAVVTGIESWAHHYTCSQRFDSDKVK</sequence>
<accession>A0A7R9AV26</accession>
<dbReference type="AlphaFoldDB" id="A0A7R9AV26"/>
<evidence type="ECO:0000313" key="1">
    <source>
        <dbReference type="EMBL" id="CAD7261001.1"/>
    </source>
</evidence>
<gene>
    <name evidence="1" type="ORF">TSIB3V08_LOCUS5154</name>
</gene>
<name>A0A7R9AV26_TIMSH</name>
<dbReference type="EMBL" id="OC001951">
    <property type="protein sequence ID" value="CAD7261001.1"/>
    <property type="molecule type" value="Genomic_DNA"/>
</dbReference>
<reference evidence="1" key="1">
    <citation type="submission" date="2020-11" db="EMBL/GenBank/DDBJ databases">
        <authorList>
            <person name="Tran Van P."/>
        </authorList>
    </citation>
    <scope>NUCLEOTIDE SEQUENCE</scope>
</reference>
<organism evidence="1">
    <name type="scientific">Timema shepardi</name>
    <name type="common">Walking stick</name>
    <dbReference type="NCBI Taxonomy" id="629360"/>
    <lineage>
        <taxon>Eukaryota</taxon>
        <taxon>Metazoa</taxon>
        <taxon>Ecdysozoa</taxon>
        <taxon>Arthropoda</taxon>
        <taxon>Hexapoda</taxon>
        <taxon>Insecta</taxon>
        <taxon>Pterygota</taxon>
        <taxon>Neoptera</taxon>
        <taxon>Polyneoptera</taxon>
        <taxon>Phasmatodea</taxon>
        <taxon>Timematodea</taxon>
        <taxon>Timematoidea</taxon>
        <taxon>Timematidae</taxon>
        <taxon>Timema</taxon>
    </lineage>
</organism>
<protein>
    <submittedName>
        <fullName evidence="1">Uncharacterized protein</fullName>
    </submittedName>
</protein>